<dbReference type="EMBL" id="KN835601">
    <property type="protein sequence ID" value="KIK35651.1"/>
    <property type="molecule type" value="Genomic_DNA"/>
</dbReference>
<protein>
    <submittedName>
        <fullName evidence="1">Uncharacterized protein</fullName>
    </submittedName>
</protein>
<reference evidence="2" key="2">
    <citation type="submission" date="2015-01" db="EMBL/GenBank/DDBJ databases">
        <title>Evolutionary Origins and Diversification of the Mycorrhizal Mutualists.</title>
        <authorList>
            <consortium name="DOE Joint Genome Institute"/>
            <consortium name="Mycorrhizal Genomics Consortium"/>
            <person name="Kohler A."/>
            <person name="Kuo A."/>
            <person name="Nagy L.G."/>
            <person name="Floudas D."/>
            <person name="Copeland A."/>
            <person name="Barry K.W."/>
            <person name="Cichocki N."/>
            <person name="Veneault-Fourrey C."/>
            <person name="LaButti K."/>
            <person name="Lindquist E.A."/>
            <person name="Lipzen A."/>
            <person name="Lundell T."/>
            <person name="Morin E."/>
            <person name="Murat C."/>
            <person name="Riley R."/>
            <person name="Ohm R."/>
            <person name="Sun H."/>
            <person name="Tunlid A."/>
            <person name="Henrissat B."/>
            <person name="Grigoriev I.V."/>
            <person name="Hibbett D.S."/>
            <person name="Martin F."/>
        </authorList>
    </citation>
    <scope>NUCLEOTIDE SEQUENCE [LARGE SCALE GENOMIC DNA]</scope>
    <source>
        <strain evidence="2">UH-Slu-Lm8-n1</strain>
    </source>
</reference>
<name>A0A0D0A1K8_9AGAM</name>
<organism evidence="1 2">
    <name type="scientific">Suillus luteus UH-Slu-Lm8-n1</name>
    <dbReference type="NCBI Taxonomy" id="930992"/>
    <lineage>
        <taxon>Eukaryota</taxon>
        <taxon>Fungi</taxon>
        <taxon>Dikarya</taxon>
        <taxon>Basidiomycota</taxon>
        <taxon>Agaricomycotina</taxon>
        <taxon>Agaricomycetes</taxon>
        <taxon>Agaricomycetidae</taxon>
        <taxon>Boletales</taxon>
        <taxon>Suillineae</taxon>
        <taxon>Suillaceae</taxon>
        <taxon>Suillus</taxon>
    </lineage>
</organism>
<dbReference type="OrthoDB" id="3041043at2759"/>
<accession>A0A0D0A1K8</accession>
<dbReference type="STRING" id="930992.A0A0D0A1K8"/>
<dbReference type="HOGENOM" id="CLU_036419_2_1_1"/>
<dbReference type="InParanoid" id="A0A0D0A1K8"/>
<dbReference type="AlphaFoldDB" id="A0A0D0A1K8"/>
<evidence type="ECO:0000313" key="2">
    <source>
        <dbReference type="Proteomes" id="UP000054485"/>
    </source>
</evidence>
<sequence length="353" mass="40549">MAHQAVTRFLQRAYNINRHLSRYFQDPLQFRSLQARTGLVISGSNALQFLDRTSYPESDLDLYAHPGHLYELMEWLESTGYNFTPSAHQAQDWHKHVSADWDGTATRFPRTPCDGPDRPWYPDIAAVYTFKQLVVINGEATELKVQVIETICNPIKTILKFHSTCVMNVITYNAAYSFYPVATFEERSIFNICGSRHRPGAIAKYVKRGWRVYAALRPWEMAHPNTSSFFPNVTRWVGDRHCWSIQLDTSGVKPRPALSRTSEQFCFDPSAQNGWIMSSEASRAGIYKPIMDCYPVMTTVFRYNYIVPNEAILADICGWAACQGRLNHTHSTKEHWTWFDAEVPRFLELAQSG</sequence>
<keyword evidence="2" id="KW-1185">Reference proteome</keyword>
<reference evidence="1 2" key="1">
    <citation type="submission" date="2014-04" db="EMBL/GenBank/DDBJ databases">
        <authorList>
            <consortium name="DOE Joint Genome Institute"/>
            <person name="Kuo A."/>
            <person name="Ruytinx J."/>
            <person name="Rineau F."/>
            <person name="Colpaert J."/>
            <person name="Kohler A."/>
            <person name="Nagy L.G."/>
            <person name="Floudas D."/>
            <person name="Copeland A."/>
            <person name="Barry K.W."/>
            <person name="Cichocki N."/>
            <person name="Veneault-Fourrey C."/>
            <person name="LaButti K."/>
            <person name="Lindquist E.A."/>
            <person name="Lipzen A."/>
            <person name="Lundell T."/>
            <person name="Morin E."/>
            <person name="Murat C."/>
            <person name="Sun H."/>
            <person name="Tunlid A."/>
            <person name="Henrissat B."/>
            <person name="Grigoriev I.V."/>
            <person name="Hibbett D.S."/>
            <person name="Martin F."/>
            <person name="Nordberg H.P."/>
            <person name="Cantor M.N."/>
            <person name="Hua S.X."/>
        </authorList>
    </citation>
    <scope>NUCLEOTIDE SEQUENCE [LARGE SCALE GENOMIC DNA]</scope>
    <source>
        <strain evidence="1 2">UH-Slu-Lm8-n1</strain>
    </source>
</reference>
<gene>
    <name evidence="1" type="ORF">CY34DRAFT_16884</name>
</gene>
<evidence type="ECO:0000313" key="1">
    <source>
        <dbReference type="EMBL" id="KIK35651.1"/>
    </source>
</evidence>
<dbReference type="Proteomes" id="UP000054485">
    <property type="component" value="Unassembled WGS sequence"/>
</dbReference>
<proteinExistence type="predicted"/>